<dbReference type="Pfam" id="PF14223">
    <property type="entry name" value="Retrotran_gag_2"/>
    <property type="match status" value="1"/>
</dbReference>
<dbReference type="InterPro" id="IPR036397">
    <property type="entry name" value="RNaseH_sf"/>
</dbReference>
<dbReference type="GO" id="GO:0016787">
    <property type="term" value="F:hydrolase activity"/>
    <property type="evidence" value="ECO:0007669"/>
    <property type="project" value="UniProtKB-KW"/>
</dbReference>
<dbReference type="SUPFAM" id="SSF57756">
    <property type="entry name" value="Retrovirus zinc finger-like domains"/>
    <property type="match status" value="2"/>
</dbReference>
<dbReference type="AlphaFoldDB" id="A0A1S4C5Q4"/>
<proteinExistence type="predicted"/>
<protein>
    <submittedName>
        <fullName evidence="7">Uncharacterized protein</fullName>
    </submittedName>
</protein>
<keyword evidence="1" id="KW-0479">Metal-binding</keyword>
<evidence type="ECO:0000256" key="2">
    <source>
        <dbReference type="ARBA" id="ARBA00022801"/>
    </source>
</evidence>
<dbReference type="PANTHER" id="PTHR42648">
    <property type="entry name" value="TRANSPOSASE, PUTATIVE-RELATED"/>
    <property type="match status" value="1"/>
</dbReference>
<evidence type="ECO:0000313" key="7">
    <source>
        <dbReference type="RefSeq" id="XP_016496541.1"/>
    </source>
</evidence>
<dbReference type="Gene3D" id="3.30.420.10">
    <property type="entry name" value="Ribonuclease H-like superfamily/Ribonuclease H"/>
    <property type="match status" value="1"/>
</dbReference>
<dbReference type="InterPro" id="IPR013103">
    <property type="entry name" value="RVT_2"/>
</dbReference>
<keyword evidence="2" id="KW-0378">Hydrolase</keyword>
<name>A0A1S4C5Q4_TOBAC</name>
<accession>A0A1S4C5Q4</accession>
<dbReference type="OrthoDB" id="1751476at2759"/>
<feature type="compositionally biased region" description="Low complexity" evidence="4">
    <location>
        <begin position="313"/>
        <end position="322"/>
    </location>
</feature>
<feature type="region of interest" description="Disordered" evidence="4">
    <location>
        <begin position="718"/>
        <end position="741"/>
    </location>
</feature>
<dbReference type="Pfam" id="PF07727">
    <property type="entry name" value="RVT_2"/>
    <property type="match status" value="1"/>
</dbReference>
<feature type="region of interest" description="Disordered" evidence="4">
    <location>
        <begin position="290"/>
        <end position="328"/>
    </location>
</feature>
<feature type="domain" description="Integrase catalytic" evidence="6">
    <location>
        <begin position="394"/>
        <end position="563"/>
    </location>
</feature>
<evidence type="ECO:0000259" key="6">
    <source>
        <dbReference type="PROSITE" id="PS50994"/>
    </source>
</evidence>
<dbReference type="GO" id="GO:0015074">
    <property type="term" value="P:DNA integration"/>
    <property type="evidence" value="ECO:0007669"/>
    <property type="project" value="InterPro"/>
</dbReference>
<dbReference type="PROSITE" id="PS50158">
    <property type="entry name" value="ZF_CCHC"/>
    <property type="match status" value="1"/>
</dbReference>
<evidence type="ECO:0000256" key="3">
    <source>
        <dbReference type="PROSITE-ProRule" id="PRU00047"/>
    </source>
</evidence>
<dbReference type="GO" id="GO:0003676">
    <property type="term" value="F:nucleic acid binding"/>
    <property type="evidence" value="ECO:0007669"/>
    <property type="project" value="InterPro"/>
</dbReference>
<dbReference type="PROSITE" id="PS50994">
    <property type="entry name" value="INTEGRASE"/>
    <property type="match status" value="1"/>
</dbReference>
<evidence type="ECO:0000256" key="4">
    <source>
        <dbReference type="SAM" id="MobiDB-lite"/>
    </source>
</evidence>
<dbReference type="SMR" id="A0A1S4C5Q4"/>
<dbReference type="RefSeq" id="XP_016496541.1">
    <property type="nucleotide sequence ID" value="XM_016641055.1"/>
</dbReference>
<dbReference type="InterPro" id="IPR001584">
    <property type="entry name" value="Integrase_cat-core"/>
</dbReference>
<feature type="region of interest" description="Disordered" evidence="4">
    <location>
        <begin position="562"/>
        <end position="611"/>
    </location>
</feature>
<evidence type="ECO:0000256" key="1">
    <source>
        <dbReference type="ARBA" id="ARBA00022723"/>
    </source>
</evidence>
<dbReference type="STRING" id="4097.A0A1S4C5Q4"/>
<evidence type="ECO:0000259" key="5">
    <source>
        <dbReference type="PROSITE" id="PS50158"/>
    </source>
</evidence>
<feature type="domain" description="CCHC-type" evidence="5">
    <location>
        <begin position="188"/>
        <end position="204"/>
    </location>
</feature>
<dbReference type="SUPFAM" id="SSF53098">
    <property type="entry name" value="Ribonuclease H-like"/>
    <property type="match status" value="1"/>
</dbReference>
<dbReference type="PaxDb" id="4097-A0A1S4C5Q4"/>
<dbReference type="OMA" id="CEVINHE"/>
<keyword evidence="3" id="KW-0862">Zinc</keyword>
<feature type="region of interest" description="Disordered" evidence="4">
    <location>
        <begin position="357"/>
        <end position="376"/>
    </location>
</feature>
<dbReference type="InterPro" id="IPR036875">
    <property type="entry name" value="Znf_CCHC_sf"/>
</dbReference>
<dbReference type="SMART" id="SM00343">
    <property type="entry name" value="ZnF_C2HC"/>
    <property type="match status" value="2"/>
</dbReference>
<dbReference type="InterPro" id="IPR001878">
    <property type="entry name" value="Znf_CCHC"/>
</dbReference>
<dbReference type="GO" id="GO:0008270">
    <property type="term" value="F:zinc ion binding"/>
    <property type="evidence" value="ECO:0007669"/>
    <property type="project" value="UniProtKB-KW"/>
</dbReference>
<dbReference type="KEGG" id="nta:107815468"/>
<dbReference type="InterPro" id="IPR012337">
    <property type="entry name" value="RNaseH-like_sf"/>
</dbReference>
<organism evidence="7">
    <name type="scientific">Nicotiana tabacum</name>
    <name type="common">Common tobacco</name>
    <dbReference type="NCBI Taxonomy" id="4097"/>
    <lineage>
        <taxon>Eukaryota</taxon>
        <taxon>Viridiplantae</taxon>
        <taxon>Streptophyta</taxon>
        <taxon>Embryophyta</taxon>
        <taxon>Tracheophyta</taxon>
        <taxon>Spermatophyta</taxon>
        <taxon>Magnoliopsida</taxon>
        <taxon>eudicotyledons</taxon>
        <taxon>Gunneridae</taxon>
        <taxon>Pentapetalae</taxon>
        <taxon>asterids</taxon>
        <taxon>lamiids</taxon>
        <taxon>Solanales</taxon>
        <taxon>Solanaceae</taxon>
        <taxon>Nicotianoideae</taxon>
        <taxon>Nicotianeae</taxon>
        <taxon>Nicotiana</taxon>
    </lineage>
</organism>
<feature type="compositionally biased region" description="Polar residues" evidence="4">
    <location>
        <begin position="564"/>
        <end position="590"/>
    </location>
</feature>
<gene>
    <name evidence="7" type="primary">LOC107815468</name>
</gene>
<dbReference type="InterPro" id="IPR039537">
    <property type="entry name" value="Retrotran_Ty1/copia-like"/>
</dbReference>
<reference evidence="7" key="1">
    <citation type="submission" date="2025-08" db="UniProtKB">
        <authorList>
            <consortium name="RefSeq"/>
        </authorList>
    </citation>
    <scope>IDENTIFICATION</scope>
</reference>
<keyword evidence="3" id="KW-0863">Zinc-finger</keyword>
<feature type="compositionally biased region" description="Polar residues" evidence="4">
    <location>
        <begin position="290"/>
        <end position="304"/>
    </location>
</feature>
<dbReference type="PANTHER" id="PTHR42648:SF32">
    <property type="entry name" value="RIBONUCLEASE H-LIKE DOMAIN, GAG-PRE-INTEGRASE DOMAIN PROTEIN-RELATED"/>
    <property type="match status" value="1"/>
</dbReference>
<dbReference type="Pfam" id="PF00665">
    <property type="entry name" value="rve"/>
    <property type="match status" value="1"/>
</dbReference>
<feature type="compositionally biased region" description="Polar residues" evidence="4">
    <location>
        <begin position="363"/>
        <end position="374"/>
    </location>
</feature>
<sequence length="741" mass="85497">MEIYAKSYDVKIGRVIKKGNYPMSAAAQPPADPEDIDEYTNEQMAVVQVNVKARNLLYNAISGEEYEKISSYDTAKEMWDKLEVTYEGTSKDLNKLSYDELRGELITFEKTHLKKTNQEEKKKIVAFKATTERADNDIDDDPEALQEEIAMVSRNMDGLMRRYRNTRRGRIPPRRTRQYNEQDKNDGKCYECGRFGHVQAECPDLKRKVSIGYNKNKSFGSRSDEDSSEHEEIANLCFMTILENDMNKLSGCWTDEDTSDDECKDDNENCFMARGETSEELQMQLNGMRKSTSHSSVKSNQATYKSIGEGPARTESTSTNTNERSKNGSGLTCHYCNKSGHKYSFCRLRKSNVSGWIWKPKNNPESSNTNQQGPKQAWIGKQTRNSLKNKDIVSTPKPLQLLHMDLFGPIRTASIRGKRYAFVIVDDYSRFTWVIFLSHKDEALKNFEIFCKKVEREKGYLITTIQSDHGEEFESRAFEDFCNDQGYTHNFSAARSPQQNGVIERKNRTLQDMPRTMILEYLLPNHFWAEGKNQYMLSLMKITLRPRKELLQAMKIKFKKIQETSKSQESTNKPDGVMESTNEISNSQSESPKESTTHTSTIRPNEWRGEPEYPQKFIIRDPSEGMKTRGALKKKANIALISQIEPKKIEEALKDSSWLQAMQEELDQFDKNQVWKLLHKPENAHVIGTKWIFRNKLNEDGKVVRNKARLVAQGYSQQEGVDYDEDTHNRKESTTTKPLLQ</sequence>